<dbReference type="SUPFAM" id="SSF50156">
    <property type="entry name" value="PDZ domain-like"/>
    <property type="match status" value="1"/>
</dbReference>
<evidence type="ECO:0000313" key="2">
    <source>
        <dbReference type="EMBL" id="EKX34692.1"/>
    </source>
</evidence>
<evidence type="ECO:0000313" key="3">
    <source>
        <dbReference type="EnsemblProtists" id="EKX34692"/>
    </source>
</evidence>
<dbReference type="Proteomes" id="UP000011087">
    <property type="component" value="Unassembled WGS sequence"/>
</dbReference>
<dbReference type="PaxDb" id="55529-EKX34692"/>
<proteinExistence type="predicted"/>
<keyword evidence="4" id="KW-1185">Reference proteome</keyword>
<dbReference type="GeneID" id="17291430"/>
<dbReference type="InterPro" id="IPR036034">
    <property type="entry name" value="PDZ_sf"/>
</dbReference>
<dbReference type="EnsemblProtists" id="EKX34692">
    <property type="protein sequence ID" value="EKX34692"/>
    <property type="gene ID" value="GUITHDRAFT_155656"/>
</dbReference>
<dbReference type="Pfam" id="PF00595">
    <property type="entry name" value="PDZ"/>
    <property type="match status" value="1"/>
</dbReference>
<organism evidence="2">
    <name type="scientific">Guillardia theta (strain CCMP2712)</name>
    <name type="common">Cryptophyte</name>
    <dbReference type="NCBI Taxonomy" id="905079"/>
    <lineage>
        <taxon>Eukaryota</taxon>
        <taxon>Cryptophyceae</taxon>
        <taxon>Pyrenomonadales</taxon>
        <taxon>Geminigeraceae</taxon>
        <taxon>Guillardia</taxon>
    </lineage>
</organism>
<dbReference type="Gene3D" id="2.30.42.10">
    <property type="match status" value="1"/>
</dbReference>
<feature type="domain" description="PDZ" evidence="1">
    <location>
        <begin position="31"/>
        <end position="106"/>
    </location>
</feature>
<reference evidence="3" key="3">
    <citation type="submission" date="2015-06" db="UniProtKB">
        <authorList>
            <consortium name="EnsemblProtists"/>
        </authorList>
    </citation>
    <scope>IDENTIFICATION</scope>
</reference>
<gene>
    <name evidence="2" type="ORF">GUITHDRAFT_155656</name>
</gene>
<dbReference type="OrthoDB" id="165498at2759"/>
<dbReference type="InterPro" id="IPR001478">
    <property type="entry name" value="PDZ"/>
</dbReference>
<dbReference type="KEGG" id="gtt:GUITHDRAFT_155656"/>
<reference evidence="2 4" key="1">
    <citation type="journal article" date="2012" name="Nature">
        <title>Algal genomes reveal evolutionary mosaicism and the fate of nucleomorphs.</title>
        <authorList>
            <consortium name="DOE Joint Genome Institute"/>
            <person name="Curtis B.A."/>
            <person name="Tanifuji G."/>
            <person name="Burki F."/>
            <person name="Gruber A."/>
            <person name="Irimia M."/>
            <person name="Maruyama S."/>
            <person name="Arias M.C."/>
            <person name="Ball S.G."/>
            <person name="Gile G.H."/>
            <person name="Hirakawa Y."/>
            <person name="Hopkins J.F."/>
            <person name="Kuo A."/>
            <person name="Rensing S.A."/>
            <person name="Schmutz J."/>
            <person name="Symeonidi A."/>
            <person name="Elias M."/>
            <person name="Eveleigh R.J."/>
            <person name="Herman E.K."/>
            <person name="Klute M.J."/>
            <person name="Nakayama T."/>
            <person name="Obornik M."/>
            <person name="Reyes-Prieto A."/>
            <person name="Armbrust E.V."/>
            <person name="Aves S.J."/>
            <person name="Beiko R.G."/>
            <person name="Coutinho P."/>
            <person name="Dacks J.B."/>
            <person name="Durnford D.G."/>
            <person name="Fast N.M."/>
            <person name="Green B.R."/>
            <person name="Grisdale C.J."/>
            <person name="Hempel F."/>
            <person name="Henrissat B."/>
            <person name="Hoppner M.P."/>
            <person name="Ishida K."/>
            <person name="Kim E."/>
            <person name="Koreny L."/>
            <person name="Kroth P.G."/>
            <person name="Liu Y."/>
            <person name="Malik S.B."/>
            <person name="Maier U.G."/>
            <person name="McRose D."/>
            <person name="Mock T."/>
            <person name="Neilson J.A."/>
            <person name="Onodera N.T."/>
            <person name="Poole A.M."/>
            <person name="Pritham E.J."/>
            <person name="Richards T.A."/>
            <person name="Rocap G."/>
            <person name="Roy S.W."/>
            <person name="Sarai C."/>
            <person name="Schaack S."/>
            <person name="Shirato S."/>
            <person name="Slamovits C.H."/>
            <person name="Spencer D.F."/>
            <person name="Suzuki S."/>
            <person name="Worden A.Z."/>
            <person name="Zauner S."/>
            <person name="Barry K."/>
            <person name="Bell C."/>
            <person name="Bharti A.K."/>
            <person name="Crow J.A."/>
            <person name="Grimwood J."/>
            <person name="Kramer R."/>
            <person name="Lindquist E."/>
            <person name="Lucas S."/>
            <person name="Salamov A."/>
            <person name="McFadden G.I."/>
            <person name="Lane C.E."/>
            <person name="Keeling P.J."/>
            <person name="Gray M.W."/>
            <person name="Grigoriev I.V."/>
            <person name="Archibald J.M."/>
        </authorList>
    </citation>
    <scope>NUCLEOTIDE SEQUENCE</scope>
    <source>
        <strain evidence="2 4">CCMP2712</strain>
    </source>
</reference>
<reference evidence="4" key="2">
    <citation type="submission" date="2012-11" db="EMBL/GenBank/DDBJ databases">
        <authorList>
            <person name="Kuo A."/>
            <person name="Curtis B.A."/>
            <person name="Tanifuji G."/>
            <person name="Burki F."/>
            <person name="Gruber A."/>
            <person name="Irimia M."/>
            <person name="Maruyama S."/>
            <person name="Arias M.C."/>
            <person name="Ball S.G."/>
            <person name="Gile G.H."/>
            <person name="Hirakawa Y."/>
            <person name="Hopkins J.F."/>
            <person name="Rensing S.A."/>
            <person name="Schmutz J."/>
            <person name="Symeonidi A."/>
            <person name="Elias M."/>
            <person name="Eveleigh R.J."/>
            <person name="Herman E.K."/>
            <person name="Klute M.J."/>
            <person name="Nakayama T."/>
            <person name="Obornik M."/>
            <person name="Reyes-Prieto A."/>
            <person name="Armbrust E.V."/>
            <person name="Aves S.J."/>
            <person name="Beiko R.G."/>
            <person name="Coutinho P."/>
            <person name="Dacks J.B."/>
            <person name="Durnford D.G."/>
            <person name="Fast N.M."/>
            <person name="Green B.R."/>
            <person name="Grisdale C."/>
            <person name="Hempe F."/>
            <person name="Henrissat B."/>
            <person name="Hoppner M.P."/>
            <person name="Ishida K.-I."/>
            <person name="Kim E."/>
            <person name="Koreny L."/>
            <person name="Kroth P.G."/>
            <person name="Liu Y."/>
            <person name="Malik S.-B."/>
            <person name="Maier U.G."/>
            <person name="McRose D."/>
            <person name="Mock T."/>
            <person name="Neilson J.A."/>
            <person name="Onodera N.T."/>
            <person name="Poole A.M."/>
            <person name="Pritham E.J."/>
            <person name="Richards T.A."/>
            <person name="Rocap G."/>
            <person name="Roy S.W."/>
            <person name="Sarai C."/>
            <person name="Schaack S."/>
            <person name="Shirato S."/>
            <person name="Slamovits C.H."/>
            <person name="Spencer D.F."/>
            <person name="Suzuki S."/>
            <person name="Worden A.Z."/>
            <person name="Zauner S."/>
            <person name="Barry K."/>
            <person name="Bell C."/>
            <person name="Bharti A.K."/>
            <person name="Crow J.A."/>
            <person name="Grimwood J."/>
            <person name="Kramer R."/>
            <person name="Lindquist E."/>
            <person name="Lucas S."/>
            <person name="Salamov A."/>
            <person name="McFadden G.I."/>
            <person name="Lane C.E."/>
            <person name="Keeling P.J."/>
            <person name="Gray M.W."/>
            <person name="Grigoriev I.V."/>
            <person name="Archibald J.M."/>
        </authorList>
    </citation>
    <scope>NUCLEOTIDE SEQUENCE</scope>
    <source>
        <strain evidence="4">CCMP2712</strain>
    </source>
</reference>
<protein>
    <recommendedName>
        <fullName evidence="1">PDZ domain-containing protein</fullName>
    </recommendedName>
</protein>
<evidence type="ECO:0000259" key="1">
    <source>
        <dbReference type="PROSITE" id="PS50106"/>
    </source>
</evidence>
<dbReference type="HOGENOM" id="CLU_1690057_0_0_1"/>
<sequence>MDDKKYIFPWNLKLIRQNVPNWKPSNVEGKQDKLGKKAPGWLGIEFENRVDGQMVITNVVQGGPADERPDIRKGDLLVAIADRKVRKLPPSDLAGLTKGEVGSTLEMQVGAEYLPGAGFSTEHLLASGKTVKVERAMASEWTASEDNGEARCSQLT</sequence>
<dbReference type="PROSITE" id="PS50106">
    <property type="entry name" value="PDZ"/>
    <property type="match status" value="1"/>
</dbReference>
<dbReference type="SMART" id="SM00228">
    <property type="entry name" value="PDZ"/>
    <property type="match status" value="1"/>
</dbReference>
<evidence type="ECO:0000313" key="4">
    <source>
        <dbReference type="Proteomes" id="UP000011087"/>
    </source>
</evidence>
<dbReference type="AlphaFoldDB" id="L1IF31"/>
<dbReference type="EMBL" id="JH993104">
    <property type="protein sequence ID" value="EKX34692.1"/>
    <property type="molecule type" value="Genomic_DNA"/>
</dbReference>
<dbReference type="RefSeq" id="XP_005821672.1">
    <property type="nucleotide sequence ID" value="XM_005821615.1"/>
</dbReference>
<name>L1IF31_GUITC</name>
<accession>L1IF31</accession>